<dbReference type="Gene3D" id="3.30.730.10">
    <property type="entry name" value="AP2/ERF domain"/>
    <property type="match status" value="1"/>
</dbReference>
<dbReference type="Gramene" id="Pp3c12_10790V3.1">
    <property type="protein sequence ID" value="Pp3c12_10790V3.1"/>
    <property type="gene ID" value="Pp3c12_10790"/>
</dbReference>
<evidence type="ECO:0000259" key="9">
    <source>
        <dbReference type="PROSITE" id="PS51032"/>
    </source>
</evidence>
<dbReference type="SMART" id="SM00380">
    <property type="entry name" value="AP2"/>
    <property type="match status" value="1"/>
</dbReference>
<evidence type="ECO:0000256" key="1">
    <source>
        <dbReference type="ARBA" id="ARBA00004123"/>
    </source>
</evidence>
<proteinExistence type="inferred from homology"/>
<dbReference type="RefSeq" id="XP_073393874.1">
    <property type="nucleotide sequence ID" value="XM_073537773.1"/>
</dbReference>
<dbReference type="RefSeq" id="XP_024391403.1">
    <property type="nucleotide sequence ID" value="XM_024535635.2"/>
</dbReference>
<dbReference type="GO" id="GO:0003677">
    <property type="term" value="F:DNA binding"/>
    <property type="evidence" value="ECO:0007669"/>
    <property type="project" value="UniProtKB-KW"/>
</dbReference>
<dbReference type="PANTHER" id="PTHR31839:SF2">
    <property type="entry name" value="DEHYDRATION-RESPONSIVE ELEMENT-BINDING PROTEIN 1D"/>
    <property type="match status" value="1"/>
</dbReference>
<comment type="similarity">
    <text evidence="7">Belongs to the AP2/ERF transcription factor family. ERF subfamily.</text>
</comment>
<dbReference type="InterPro" id="IPR016177">
    <property type="entry name" value="DNA-bd_dom_sf"/>
</dbReference>
<dbReference type="EMBL" id="ABEU02000012">
    <property type="protein sequence ID" value="PNR43718.1"/>
    <property type="molecule type" value="Genomic_DNA"/>
</dbReference>
<dbReference type="EnsemblPlants" id="Pp3c12_10790V3.2">
    <property type="protein sequence ID" value="Pp3c12_10790V3.2"/>
    <property type="gene ID" value="Pp3c12_10790"/>
</dbReference>
<dbReference type="RefSeq" id="XP_024391401.1">
    <property type="nucleotide sequence ID" value="XM_024535633.2"/>
</dbReference>
<dbReference type="PANTHER" id="PTHR31839">
    <property type="entry name" value="DEHYDRATION-RESPONSIVE ELEMENT-BINDING PROTEIN 1D"/>
    <property type="match status" value="1"/>
</dbReference>
<keyword evidence="2" id="KW-0805">Transcription regulation</keyword>
<evidence type="ECO:0000256" key="2">
    <source>
        <dbReference type="ARBA" id="ARBA00023015"/>
    </source>
</evidence>
<dbReference type="GO" id="GO:0003700">
    <property type="term" value="F:DNA-binding transcription factor activity"/>
    <property type="evidence" value="ECO:0007669"/>
    <property type="project" value="InterPro"/>
</dbReference>
<dbReference type="HOGENOM" id="CLU_685857_0_0_1"/>
<comment type="subcellular location">
    <subcellularLocation>
        <location evidence="1">Nucleus</location>
    </subcellularLocation>
</comment>
<dbReference type="PROSITE" id="PS51032">
    <property type="entry name" value="AP2_ERF"/>
    <property type="match status" value="1"/>
</dbReference>
<dbReference type="Proteomes" id="UP000006727">
    <property type="component" value="Chromosome 12"/>
</dbReference>
<keyword evidence="6" id="KW-0539">Nucleus</keyword>
<dbReference type="InterPro" id="IPR045277">
    <property type="entry name" value="DRE1A-I"/>
</dbReference>
<evidence type="ECO:0000256" key="3">
    <source>
        <dbReference type="ARBA" id="ARBA00023125"/>
    </source>
</evidence>
<evidence type="ECO:0000313" key="10">
    <source>
        <dbReference type="EMBL" id="PNR43718.1"/>
    </source>
</evidence>
<keyword evidence="12" id="KW-1185">Reference proteome</keyword>
<evidence type="ECO:0000256" key="7">
    <source>
        <dbReference type="ARBA" id="ARBA00024343"/>
    </source>
</evidence>
<dbReference type="InterPro" id="IPR036955">
    <property type="entry name" value="AP2/ERF_dom_sf"/>
</dbReference>
<dbReference type="SUPFAM" id="SSF54171">
    <property type="entry name" value="DNA-binding domain"/>
    <property type="match status" value="1"/>
</dbReference>
<organism evidence="10">
    <name type="scientific">Physcomitrium patens</name>
    <name type="common">Spreading-leaved earth moss</name>
    <name type="synonym">Physcomitrella patens</name>
    <dbReference type="NCBI Taxonomy" id="3218"/>
    <lineage>
        <taxon>Eukaryota</taxon>
        <taxon>Viridiplantae</taxon>
        <taxon>Streptophyta</taxon>
        <taxon>Embryophyta</taxon>
        <taxon>Bryophyta</taxon>
        <taxon>Bryophytina</taxon>
        <taxon>Bryopsida</taxon>
        <taxon>Funariidae</taxon>
        <taxon>Funariales</taxon>
        <taxon>Funariaceae</taxon>
        <taxon>Physcomitrium</taxon>
    </lineage>
</organism>
<dbReference type="RefSeq" id="XP_024391402.1">
    <property type="nucleotide sequence ID" value="XM_024535634.2"/>
</dbReference>
<evidence type="ECO:0000313" key="11">
    <source>
        <dbReference type="EnsemblPlants" id="Pp3c12_10790V3.1"/>
    </source>
</evidence>
<evidence type="ECO:0000256" key="5">
    <source>
        <dbReference type="ARBA" id="ARBA00023163"/>
    </source>
</evidence>
<keyword evidence="5" id="KW-0804">Transcription</keyword>
<gene>
    <name evidence="11" type="primary">LOC112289911</name>
    <name evidence="10" type="ORF">PHYPA_016100</name>
</gene>
<dbReference type="EnsemblPlants" id="Pp3c12_10790V3.1">
    <property type="protein sequence ID" value="Pp3c12_10790V3.1"/>
    <property type="gene ID" value="Pp3c12_10790"/>
</dbReference>
<feature type="domain" description="AP2/ERF" evidence="9">
    <location>
        <begin position="90"/>
        <end position="152"/>
    </location>
</feature>
<dbReference type="InterPro" id="IPR001471">
    <property type="entry name" value="AP2/ERF_dom"/>
</dbReference>
<dbReference type="RefSeq" id="XP_024391407.1">
    <property type="nucleotide sequence ID" value="XM_024535639.2"/>
</dbReference>
<dbReference type="PaxDb" id="3218-PP1S450_8V6.1"/>
<keyword evidence="3" id="KW-0238">DNA-binding</keyword>
<feature type="compositionally biased region" description="Low complexity" evidence="8">
    <location>
        <begin position="53"/>
        <end position="65"/>
    </location>
</feature>
<dbReference type="GO" id="GO:0005634">
    <property type="term" value="C:nucleus"/>
    <property type="evidence" value="ECO:0007669"/>
    <property type="project" value="UniProtKB-SubCell"/>
</dbReference>
<dbReference type="RefSeq" id="XP_024391406.1">
    <property type="nucleotide sequence ID" value="XM_024535638.2"/>
</dbReference>
<reference evidence="10 12" key="2">
    <citation type="journal article" date="2018" name="Plant J.">
        <title>The Physcomitrella patens chromosome-scale assembly reveals moss genome structure and evolution.</title>
        <authorList>
            <person name="Lang D."/>
            <person name="Ullrich K.K."/>
            <person name="Murat F."/>
            <person name="Fuchs J."/>
            <person name="Jenkins J."/>
            <person name="Haas F.B."/>
            <person name="Piednoel M."/>
            <person name="Gundlach H."/>
            <person name="Van Bel M."/>
            <person name="Meyberg R."/>
            <person name="Vives C."/>
            <person name="Morata J."/>
            <person name="Symeonidi A."/>
            <person name="Hiss M."/>
            <person name="Muchero W."/>
            <person name="Kamisugi Y."/>
            <person name="Saleh O."/>
            <person name="Blanc G."/>
            <person name="Decker E.L."/>
            <person name="van Gessel N."/>
            <person name="Grimwood J."/>
            <person name="Hayes R.D."/>
            <person name="Graham S.W."/>
            <person name="Gunter L.E."/>
            <person name="McDaniel S.F."/>
            <person name="Hoernstein S.N.W."/>
            <person name="Larsson A."/>
            <person name="Li F.W."/>
            <person name="Perroud P.F."/>
            <person name="Phillips J."/>
            <person name="Ranjan P."/>
            <person name="Rokshar D.S."/>
            <person name="Rothfels C.J."/>
            <person name="Schneider L."/>
            <person name="Shu S."/>
            <person name="Stevenson D.W."/>
            <person name="Thummler F."/>
            <person name="Tillich M."/>
            <person name="Villarreal Aguilar J.C."/>
            <person name="Widiez T."/>
            <person name="Wong G.K."/>
            <person name="Wymore A."/>
            <person name="Zhang Y."/>
            <person name="Zimmer A.D."/>
            <person name="Quatrano R.S."/>
            <person name="Mayer K.F.X."/>
            <person name="Goodstein D."/>
            <person name="Casacuberta J.M."/>
            <person name="Vandepoele K."/>
            <person name="Reski R."/>
            <person name="Cuming A.C."/>
            <person name="Tuskan G.A."/>
            <person name="Maumus F."/>
            <person name="Salse J."/>
            <person name="Schmutz J."/>
            <person name="Rensing S.A."/>
        </authorList>
    </citation>
    <scope>NUCLEOTIDE SEQUENCE [LARGE SCALE GENOMIC DNA]</scope>
    <source>
        <strain evidence="11 12">cv. Gransden 2004</strain>
    </source>
</reference>
<reference evidence="11" key="3">
    <citation type="submission" date="2020-12" db="UniProtKB">
        <authorList>
            <consortium name="EnsemblPlants"/>
        </authorList>
    </citation>
    <scope>IDENTIFICATION</scope>
</reference>
<sequence>MPDNSIYPPESRCSALEDFTALGQIPCPFHGEYKHAILASPRTHDRASINPISHAHGGRTTTRGRSGAKRKSKDLSDEPRSKAKRKCSSKYYGVRLKRGLGKYVAELRVSEWKVVDKKIWLGTYEKEEGAARAVDLARKLLKCKKIRPFNLPCDELDNRAMSFQMPPNLILSDVNNQTMYVKVKDLLKSECRNYAASFESSELNPSHSTASAAEAQYCPVGLFSHEEVDMYSDSELSTLHTVSDSIVTSDQLYRTQLHSSKGRFQASGSNLEFSVDDCIGSFTPECTLYDQSLYDYPSSLAFTNTPQYNSGLQQEQQKQTLLGIDSNGVITPPALMTIPTLMTCAGVEESQEPDNTAILELIQQSNSPGPFTPPISDSFLCFIPPPDAGDARRCFSFDPFSS</sequence>
<keyword evidence="4" id="KW-0010">Activator</keyword>
<accession>A9U2W6</accession>
<evidence type="ECO:0000256" key="8">
    <source>
        <dbReference type="SAM" id="MobiDB-lite"/>
    </source>
</evidence>
<feature type="region of interest" description="Disordered" evidence="8">
    <location>
        <begin position="47"/>
        <end position="83"/>
    </location>
</feature>
<dbReference type="GeneID" id="112289911"/>
<protein>
    <recommendedName>
        <fullName evidence="9">AP2/ERF domain-containing protein</fullName>
    </recommendedName>
</protein>
<dbReference type="AlphaFoldDB" id="A9U2W6"/>
<reference evidence="10 12" key="1">
    <citation type="journal article" date="2008" name="Science">
        <title>The Physcomitrella genome reveals evolutionary insights into the conquest of land by plants.</title>
        <authorList>
            <person name="Rensing S."/>
            <person name="Lang D."/>
            <person name="Zimmer A."/>
            <person name="Terry A."/>
            <person name="Salamov A."/>
            <person name="Shapiro H."/>
            <person name="Nishiyama T."/>
            <person name="Perroud P.-F."/>
            <person name="Lindquist E."/>
            <person name="Kamisugi Y."/>
            <person name="Tanahashi T."/>
            <person name="Sakakibara K."/>
            <person name="Fujita T."/>
            <person name="Oishi K."/>
            <person name="Shin-I T."/>
            <person name="Kuroki Y."/>
            <person name="Toyoda A."/>
            <person name="Suzuki Y."/>
            <person name="Hashimoto A."/>
            <person name="Yamaguchi K."/>
            <person name="Sugano A."/>
            <person name="Kohara Y."/>
            <person name="Fujiyama A."/>
            <person name="Anterola A."/>
            <person name="Aoki S."/>
            <person name="Ashton N."/>
            <person name="Barbazuk W.B."/>
            <person name="Barker E."/>
            <person name="Bennetzen J."/>
            <person name="Bezanilla M."/>
            <person name="Blankenship R."/>
            <person name="Cho S.H."/>
            <person name="Dutcher S."/>
            <person name="Estelle M."/>
            <person name="Fawcett J.A."/>
            <person name="Gundlach H."/>
            <person name="Hanada K."/>
            <person name="Heyl A."/>
            <person name="Hicks K.A."/>
            <person name="Hugh J."/>
            <person name="Lohr M."/>
            <person name="Mayer K."/>
            <person name="Melkozernov A."/>
            <person name="Murata T."/>
            <person name="Nelson D."/>
            <person name="Pils B."/>
            <person name="Prigge M."/>
            <person name="Reiss B."/>
            <person name="Renner T."/>
            <person name="Rombauts S."/>
            <person name="Rushton P."/>
            <person name="Sanderfoot A."/>
            <person name="Schween G."/>
            <person name="Shiu S.-H."/>
            <person name="Stueber K."/>
            <person name="Theodoulou F.L."/>
            <person name="Tu H."/>
            <person name="Van de Peer Y."/>
            <person name="Verrier P.J."/>
            <person name="Waters E."/>
            <person name="Wood A."/>
            <person name="Yang L."/>
            <person name="Cove D."/>
            <person name="Cuming A."/>
            <person name="Hasebe M."/>
            <person name="Lucas S."/>
            <person name="Mishler D.B."/>
            <person name="Reski R."/>
            <person name="Grigoriev I."/>
            <person name="Quatrano R.S."/>
            <person name="Boore J.L."/>
        </authorList>
    </citation>
    <scope>NUCLEOTIDE SEQUENCE [LARGE SCALE GENOMIC DNA]</scope>
    <source>
        <strain evidence="11 12">cv. Gransden 2004</strain>
    </source>
</reference>
<evidence type="ECO:0000313" key="12">
    <source>
        <dbReference type="Proteomes" id="UP000006727"/>
    </source>
</evidence>
<evidence type="ECO:0000256" key="4">
    <source>
        <dbReference type="ARBA" id="ARBA00023159"/>
    </source>
</evidence>
<dbReference type="Gramene" id="Pp3c12_10790V3.2">
    <property type="protein sequence ID" value="Pp3c12_10790V3.2"/>
    <property type="gene ID" value="Pp3c12_10790"/>
</dbReference>
<name>A9U2W6_PHYPA</name>
<evidence type="ECO:0000256" key="6">
    <source>
        <dbReference type="ARBA" id="ARBA00023242"/>
    </source>
</evidence>
<dbReference type="RefSeq" id="XP_024391405.1">
    <property type="nucleotide sequence ID" value="XM_024535637.2"/>
</dbReference>